<reference evidence="3" key="1">
    <citation type="submission" date="2017-08" db="EMBL/GenBank/DDBJ databases">
        <title>Mesorhizobium wenxinae sp. nov., a novel rhizobial species isolated from root nodules of chickpea (Cicer arietinum L.).</title>
        <authorList>
            <person name="Zhang J."/>
        </authorList>
    </citation>
    <scope>NUCLEOTIDE SEQUENCE [LARGE SCALE GENOMIC DNA]</scope>
    <source>
        <strain evidence="3">USDA 3392</strain>
    </source>
</reference>
<accession>A0AB36R9I4</accession>
<evidence type="ECO:0000256" key="1">
    <source>
        <dbReference type="SAM" id="MobiDB-lite"/>
    </source>
</evidence>
<evidence type="ECO:0000313" key="3">
    <source>
        <dbReference type="Proteomes" id="UP000216215"/>
    </source>
</evidence>
<name>A0AB36R9I4_9HYPH</name>
<keyword evidence="3" id="KW-1185">Reference proteome</keyword>
<gene>
    <name evidence="2" type="ORF">CIT25_16615</name>
</gene>
<organism evidence="2 3">
    <name type="scientific">Mesorhizobium mediterraneum</name>
    <dbReference type="NCBI Taxonomy" id="43617"/>
    <lineage>
        <taxon>Bacteria</taxon>
        <taxon>Pseudomonadati</taxon>
        <taxon>Pseudomonadota</taxon>
        <taxon>Alphaproteobacteria</taxon>
        <taxon>Hyphomicrobiales</taxon>
        <taxon>Phyllobacteriaceae</taxon>
        <taxon>Mesorhizobium</taxon>
    </lineage>
</organism>
<proteinExistence type="predicted"/>
<sequence length="73" mass="7461">MRGAPAWQGRRSVQQPSSGSTLRADPPSPTRGEGKGRGAAQSWSDCPSRSLKRPSPNVLNPPPGALGSPDAGA</sequence>
<feature type="compositionally biased region" description="Polar residues" evidence="1">
    <location>
        <begin position="11"/>
        <end position="21"/>
    </location>
</feature>
<dbReference type="Proteomes" id="UP000216215">
    <property type="component" value="Unassembled WGS sequence"/>
</dbReference>
<feature type="region of interest" description="Disordered" evidence="1">
    <location>
        <begin position="1"/>
        <end position="73"/>
    </location>
</feature>
<evidence type="ECO:0000313" key="2">
    <source>
        <dbReference type="EMBL" id="PAQ00972.1"/>
    </source>
</evidence>
<protein>
    <submittedName>
        <fullName evidence="2">Uncharacterized protein</fullName>
    </submittedName>
</protein>
<dbReference type="EMBL" id="NPKI01000018">
    <property type="protein sequence ID" value="PAQ00972.1"/>
    <property type="molecule type" value="Genomic_DNA"/>
</dbReference>
<comment type="caution">
    <text evidence="2">The sequence shown here is derived from an EMBL/GenBank/DDBJ whole genome shotgun (WGS) entry which is preliminary data.</text>
</comment>
<dbReference type="AlphaFoldDB" id="A0AB36R9I4"/>